<dbReference type="Pfam" id="PF01345">
    <property type="entry name" value="DUF11"/>
    <property type="match status" value="1"/>
</dbReference>
<dbReference type="EMBL" id="CP076723">
    <property type="protein sequence ID" value="QWV93029.1"/>
    <property type="molecule type" value="Genomic_DNA"/>
</dbReference>
<gene>
    <name evidence="3" type="ORF">KP004_17955</name>
</gene>
<dbReference type="RefSeq" id="WP_216799781.1">
    <property type="nucleotide sequence ID" value="NZ_CP076723.1"/>
</dbReference>
<dbReference type="InterPro" id="IPR047589">
    <property type="entry name" value="DUF11_rpt"/>
</dbReference>
<proteinExistence type="predicted"/>
<dbReference type="PANTHER" id="PTHR34819">
    <property type="entry name" value="LARGE CYSTEINE-RICH PERIPLASMIC PROTEIN OMCB"/>
    <property type="match status" value="1"/>
</dbReference>
<organism evidence="3 4">
    <name type="scientific">Geomonas oryzisoli</name>
    <dbReference type="NCBI Taxonomy" id="2847992"/>
    <lineage>
        <taxon>Bacteria</taxon>
        <taxon>Pseudomonadati</taxon>
        <taxon>Thermodesulfobacteriota</taxon>
        <taxon>Desulfuromonadia</taxon>
        <taxon>Geobacterales</taxon>
        <taxon>Geobacteraceae</taxon>
        <taxon>Geomonas</taxon>
    </lineage>
</organism>
<feature type="domain" description="DUF11" evidence="2">
    <location>
        <begin position="47"/>
        <end position="102"/>
    </location>
</feature>
<dbReference type="Proteomes" id="UP000683557">
    <property type="component" value="Chromosome"/>
</dbReference>
<feature type="chain" id="PRO_5047113453" evidence="1">
    <location>
        <begin position="26"/>
        <end position="165"/>
    </location>
</feature>
<dbReference type="PANTHER" id="PTHR34819:SF3">
    <property type="entry name" value="CELL SURFACE PROTEIN"/>
    <property type="match status" value="1"/>
</dbReference>
<accession>A0ABX8J626</accession>
<name>A0ABX8J626_9BACT</name>
<reference evidence="3 4" key="1">
    <citation type="submission" date="2021-06" db="EMBL/GenBank/DDBJ databases">
        <title>Gemonas diversity in paddy soil.</title>
        <authorList>
            <person name="Liu G."/>
        </authorList>
    </citation>
    <scope>NUCLEOTIDE SEQUENCE [LARGE SCALE GENOMIC DNA]</scope>
    <source>
        <strain evidence="3 4">RG10</strain>
    </source>
</reference>
<dbReference type="InterPro" id="IPR001434">
    <property type="entry name" value="OmcB-like_DUF11"/>
</dbReference>
<sequence>MRTNKKLATAAVALVLAAMPFTAWAQPKVTITMKAEKEVSVTAKGKQVKKRVAAKGVQPGEEIIYTLSYHNSGNETARDVVISDPIPAGTSYIPGSASETGDLSFSIDKGKTFKKPTLLTYELKGNTGKMEKKVASPDEYTDVRWTIPQVPAGSTGSVNFKVKVK</sequence>
<evidence type="ECO:0000259" key="2">
    <source>
        <dbReference type="Pfam" id="PF01345"/>
    </source>
</evidence>
<evidence type="ECO:0000313" key="3">
    <source>
        <dbReference type="EMBL" id="QWV93029.1"/>
    </source>
</evidence>
<feature type="signal peptide" evidence="1">
    <location>
        <begin position="1"/>
        <end position="25"/>
    </location>
</feature>
<dbReference type="InterPro" id="IPR051172">
    <property type="entry name" value="Chlamydia_OmcB"/>
</dbReference>
<keyword evidence="1" id="KW-0732">Signal</keyword>
<protein>
    <submittedName>
        <fullName evidence="3">DUF11 domain-containing protein</fullName>
    </submittedName>
</protein>
<evidence type="ECO:0000313" key="4">
    <source>
        <dbReference type="Proteomes" id="UP000683557"/>
    </source>
</evidence>
<dbReference type="NCBIfam" id="TIGR01451">
    <property type="entry name" value="B_ant_repeat"/>
    <property type="match status" value="1"/>
</dbReference>
<keyword evidence="4" id="KW-1185">Reference proteome</keyword>
<evidence type="ECO:0000256" key="1">
    <source>
        <dbReference type="SAM" id="SignalP"/>
    </source>
</evidence>